<proteinExistence type="predicted"/>
<keyword evidence="5" id="KW-1185">Reference proteome</keyword>
<evidence type="ECO:0000313" key="5">
    <source>
        <dbReference type="Proteomes" id="UP000319103"/>
    </source>
</evidence>
<dbReference type="InterPro" id="IPR023809">
    <property type="entry name" value="Thiopep_bacteriocin_synth_dom"/>
</dbReference>
<sequence>MAERSRRRGKRQEPGPGQRSGPERALSEGGVRFDAVPGGLLRVAMLPRPSAGAGEVDLRDPDQVADYLDELTADPRVLEAIAVANMPLYTSVAAIRARAAVRPRTLAKTALATTRYVLRGASRPTPLGLLAGVAPVAFADSCRVRLGAAHRGVPRPGGEWLAEEVAQWERRPGVLRKLRVVRNDLGFRRGDRWVLPCAPGAETSSVPGRGMEEVSAKYTTALELVLRAAERPTPAGVLTDRLTSAFPRVPVTRIEDVLVDLVRRGFLLTELHPPLTSMDPLQHILDVLRTVDEKEAAAELADIAERLHRHGQYRPGTGLESWRSLVDAMGARHPHRRPLGVDLLVDADVVLPEAVLREAERAATALWRLRPRSGAAAHLVEYHAAFLERYGTDQAVPLLDLLDPHVGLGTPAGYDNPRSERSAPVAGPTADDAEREAWLLQLVSTAAVSGVTEVVIDDEMITALDDARLDDRQDPGEICLHLTADSPQALTEGDFVAVLSSATGSPLPGSLAGRFAHLLDDPRSLGDLVRRGTQCSSAEGALPVEVDFQPTSQGVANAARVPSFFADRLAIGCFGDPGATLTRRAPDIAVAADAVRLYFVEAATGREITPVFPHAGNARLAPAAVRFLWEVPRMATSAWVVWQWGVLAAAPYLPRVRYGRTVLTPARWRPDSALSDATVPDAAWELLLDRWRARWQVPDRVDVGTGDRRVALDLTRPLHRRLLRRDLARGVDLLVSETPADAGGRGHGWLRDESGTAHASELIVPLLPHHPRTLAPAPRPQVTTTPTRRHPEWLSAKLYGATARQHEVLTEHLPLLLAGLPDGVDRWFFVRYRDPDPHLRLRFHGSPDVLHGPMARAVLAWADRLREQRLAGRLVFDGYEPETARYGGPDVITAVERHFHHDSLRVLHQLRSFPDGVPAGEKALLAAVDFADTVRGVHGSRWPGWFLDAALDEVCEPHRDYAHRHRQETWARYQRSDPTRTESAGWSEALAALSSQRRSVLLSVLHMHHNRLVGPDRQTEGRALALARCLAEAEEGRRRYAHA</sequence>
<dbReference type="Pfam" id="PF14028">
    <property type="entry name" value="Lant_dehydr_C"/>
    <property type="match status" value="1"/>
</dbReference>
<organism evidence="4 5">
    <name type="scientific">Kitasatospora acidiphila</name>
    <dbReference type="NCBI Taxonomy" id="2567942"/>
    <lineage>
        <taxon>Bacteria</taxon>
        <taxon>Bacillati</taxon>
        <taxon>Actinomycetota</taxon>
        <taxon>Actinomycetes</taxon>
        <taxon>Kitasatosporales</taxon>
        <taxon>Streptomycetaceae</taxon>
        <taxon>Kitasatospora</taxon>
    </lineage>
</organism>
<dbReference type="Proteomes" id="UP000319103">
    <property type="component" value="Unassembled WGS sequence"/>
</dbReference>
<dbReference type="AlphaFoldDB" id="A0A540W161"/>
<feature type="domain" description="Thiopeptide-type bacteriocin biosynthesis" evidence="3">
    <location>
        <begin position="793"/>
        <end position="1027"/>
    </location>
</feature>
<reference evidence="4 5" key="1">
    <citation type="submission" date="2019-06" db="EMBL/GenBank/DDBJ databases">
        <title>Description of Kitasatospora acidophila sp. nov. isolated from pine grove soil, and reclassification of Streptomyces novaecaesareae to Kitasatospora novaeceasareae comb. nov.</title>
        <authorList>
            <person name="Kim M.J."/>
        </authorList>
    </citation>
    <scope>NUCLEOTIDE SEQUENCE [LARGE SCALE GENOMIC DNA]</scope>
    <source>
        <strain evidence="4 5">MMS16-CNU292</strain>
    </source>
</reference>
<dbReference type="NCBIfam" id="TIGR03891">
    <property type="entry name" value="thiopep_ocin"/>
    <property type="match status" value="1"/>
</dbReference>
<evidence type="ECO:0000259" key="2">
    <source>
        <dbReference type="Pfam" id="PF04738"/>
    </source>
</evidence>
<gene>
    <name evidence="4" type="ORF">E6W39_11040</name>
</gene>
<evidence type="ECO:0000259" key="3">
    <source>
        <dbReference type="Pfam" id="PF14028"/>
    </source>
</evidence>
<dbReference type="EMBL" id="VIGB01000003">
    <property type="protein sequence ID" value="TQF02697.1"/>
    <property type="molecule type" value="Genomic_DNA"/>
</dbReference>
<dbReference type="Pfam" id="PF04738">
    <property type="entry name" value="Lant_dehydr_N"/>
    <property type="match status" value="1"/>
</dbReference>
<feature type="region of interest" description="Disordered" evidence="1">
    <location>
        <begin position="1"/>
        <end position="30"/>
    </location>
</feature>
<protein>
    <submittedName>
        <fullName evidence="4">Lantibiotic dehydratase</fullName>
    </submittedName>
</protein>
<feature type="compositionally biased region" description="Basic residues" evidence="1">
    <location>
        <begin position="1"/>
        <end position="10"/>
    </location>
</feature>
<comment type="caution">
    <text evidence="4">The sequence shown here is derived from an EMBL/GenBank/DDBJ whole genome shotgun (WGS) entry which is preliminary data.</text>
</comment>
<feature type="domain" description="Lantibiotic dehydratase N-terminal" evidence="2">
    <location>
        <begin position="73"/>
        <end position="723"/>
    </location>
</feature>
<dbReference type="OrthoDB" id="1273722at2"/>
<evidence type="ECO:0000256" key="1">
    <source>
        <dbReference type="SAM" id="MobiDB-lite"/>
    </source>
</evidence>
<dbReference type="InterPro" id="IPR006827">
    <property type="entry name" value="Lant_deHydtase_N"/>
</dbReference>
<evidence type="ECO:0000313" key="4">
    <source>
        <dbReference type="EMBL" id="TQF02697.1"/>
    </source>
</evidence>
<dbReference type="RefSeq" id="WP_141633387.1">
    <property type="nucleotide sequence ID" value="NZ_VIGB01000003.1"/>
</dbReference>
<accession>A0A540W161</accession>
<name>A0A540W161_9ACTN</name>